<name>A0A1D7UWG7_9LEPT</name>
<evidence type="ECO:0000313" key="9">
    <source>
        <dbReference type="Proteomes" id="UP000094197"/>
    </source>
</evidence>
<keyword evidence="6" id="KW-1133">Transmembrane helix</keyword>
<dbReference type="Proteomes" id="UP000094197">
    <property type="component" value="Chromosome 1"/>
</dbReference>
<organism evidence="8 9">
    <name type="scientific">Leptospira tipperaryensis</name>
    <dbReference type="NCBI Taxonomy" id="2564040"/>
    <lineage>
        <taxon>Bacteria</taxon>
        <taxon>Pseudomonadati</taxon>
        <taxon>Spirochaetota</taxon>
        <taxon>Spirochaetia</taxon>
        <taxon>Leptospirales</taxon>
        <taxon>Leptospiraceae</taxon>
        <taxon>Leptospira</taxon>
    </lineage>
</organism>
<dbReference type="PROSITE" id="PS51387">
    <property type="entry name" value="FAD_PCMH"/>
    <property type="match status" value="1"/>
</dbReference>
<dbReference type="InterPro" id="IPR050432">
    <property type="entry name" value="FAD-linked_Oxidoreductases_BP"/>
</dbReference>
<dbReference type="SUPFAM" id="SSF56176">
    <property type="entry name" value="FAD-binding/transporter-associated domain-like"/>
    <property type="match status" value="1"/>
</dbReference>
<evidence type="ECO:0000256" key="3">
    <source>
        <dbReference type="ARBA" id="ARBA00022827"/>
    </source>
</evidence>
<feature type="region of interest" description="Disordered" evidence="5">
    <location>
        <begin position="1"/>
        <end position="27"/>
    </location>
</feature>
<keyword evidence="2" id="KW-0285">Flavoprotein</keyword>
<comment type="similarity">
    <text evidence="1">Belongs to the oxygen-dependent FAD-linked oxidoreductase family.</text>
</comment>
<evidence type="ECO:0000256" key="6">
    <source>
        <dbReference type="SAM" id="Phobius"/>
    </source>
</evidence>
<reference evidence="8 9" key="1">
    <citation type="submission" date="2016-04" db="EMBL/GenBank/DDBJ databases">
        <title>Complete genome seqeunce of Leptospira alstonii serovar Room22.</title>
        <authorList>
            <person name="Nally J.E."/>
            <person name="Bayles D.O."/>
            <person name="Hurley D."/>
            <person name="Fanning S."/>
            <person name="McMahon B.J."/>
            <person name="Arent Z."/>
        </authorList>
    </citation>
    <scope>NUCLEOTIDE SEQUENCE [LARGE SCALE GENOMIC DNA]</scope>
    <source>
        <strain evidence="8 9">GWTS #1</strain>
    </source>
</reference>
<dbReference type="Gene3D" id="3.30.43.10">
    <property type="entry name" value="Uridine Diphospho-n-acetylenolpyruvylglucosamine Reductase, domain 2"/>
    <property type="match status" value="1"/>
</dbReference>
<dbReference type="AlphaFoldDB" id="A0A1D7UWG7"/>
<accession>A0A1D7UWG7</accession>
<dbReference type="KEGG" id="laj:A0128_08555"/>
<dbReference type="RefSeq" id="WP_069607116.1">
    <property type="nucleotide sequence ID" value="NZ_CP015217.1"/>
</dbReference>
<dbReference type="Gene3D" id="3.30.465.10">
    <property type="match status" value="1"/>
</dbReference>
<evidence type="ECO:0000256" key="4">
    <source>
        <dbReference type="ARBA" id="ARBA00023002"/>
    </source>
</evidence>
<evidence type="ECO:0000256" key="2">
    <source>
        <dbReference type="ARBA" id="ARBA00022630"/>
    </source>
</evidence>
<evidence type="ECO:0000256" key="5">
    <source>
        <dbReference type="SAM" id="MobiDB-lite"/>
    </source>
</evidence>
<keyword evidence="4" id="KW-0560">Oxidoreductase</keyword>
<sequence length="501" mass="56644">MATASKASAKKKTASSKTANAKPAKTKKSFVDIHLPEATKVEAWGMNHHSISPVVFPEKEEDFKNLFAYAEEKKLKLTFRGGGCSYGDAATNTKGVVIDISKYNRILEFNAKTGILKAESGVTIKQLWEFGIEKGYWPPVVSGTMFPTLGGALSMNIHGKNNFAVGPIGDHIQEFTFMTPDGKVLTCSRKKNQDLFFGAISGFGMLGAFLTVTIQLKHIYAGKMKVWPVVSKNLQDMYDYFEREYKNSDYLVGWVDAFASGSSLGRGQIHKAVHLKKGEDPEFPENCKLENQNLPTTFLGIIPKSWMWIFMLPFSNNLGMRLVNFAKFISGYLTNNKPYMQGHAEYAFLLDYVPNWKFMYKPGSMIQYQSFIPKENAVDAFSEILRICQKRGIITWLAVFKKHKPDPFLLTHALDGYSMAMDFPVTSGNKKKLWELAGELDETVLKFGGKFYFAKDSTLRPEIVQRAFPKKNLEAFHALKKKYDPKGILETDLYRRIMGIW</sequence>
<dbReference type="InterPro" id="IPR036318">
    <property type="entry name" value="FAD-bd_PCMH-like_sf"/>
</dbReference>
<gene>
    <name evidence="8" type="ORF">A0128_08555</name>
</gene>
<dbReference type="GO" id="GO:0071949">
    <property type="term" value="F:FAD binding"/>
    <property type="evidence" value="ECO:0007669"/>
    <property type="project" value="InterPro"/>
</dbReference>
<dbReference type="Pfam" id="PF01565">
    <property type="entry name" value="FAD_binding_4"/>
    <property type="match status" value="1"/>
</dbReference>
<dbReference type="OrthoDB" id="9768764at2"/>
<dbReference type="InterPro" id="IPR016164">
    <property type="entry name" value="FAD-linked_Oxase-like_C"/>
</dbReference>
<dbReference type="PANTHER" id="PTHR13878">
    <property type="entry name" value="GULONOLACTONE OXIDASE"/>
    <property type="match status" value="1"/>
</dbReference>
<keyword evidence="9" id="KW-1185">Reference proteome</keyword>
<dbReference type="GO" id="GO:0016491">
    <property type="term" value="F:oxidoreductase activity"/>
    <property type="evidence" value="ECO:0007669"/>
    <property type="project" value="UniProtKB-KW"/>
</dbReference>
<dbReference type="InterPro" id="IPR016167">
    <property type="entry name" value="FAD-bd_PCMH_sub1"/>
</dbReference>
<keyword evidence="6" id="KW-0812">Transmembrane</keyword>
<dbReference type="SUPFAM" id="SSF55103">
    <property type="entry name" value="FAD-linked oxidases, C-terminal domain"/>
    <property type="match status" value="1"/>
</dbReference>
<evidence type="ECO:0000259" key="7">
    <source>
        <dbReference type="PROSITE" id="PS51387"/>
    </source>
</evidence>
<protein>
    <submittedName>
        <fullName evidence="8">FAD-binding protein</fullName>
    </submittedName>
</protein>
<evidence type="ECO:0000313" key="8">
    <source>
        <dbReference type="EMBL" id="AOP33885.1"/>
    </source>
</evidence>
<dbReference type="EMBL" id="CP015217">
    <property type="protein sequence ID" value="AOP33885.1"/>
    <property type="molecule type" value="Genomic_DNA"/>
</dbReference>
<dbReference type="InterPro" id="IPR016166">
    <property type="entry name" value="FAD-bd_PCMH"/>
</dbReference>
<feature type="domain" description="FAD-binding PCMH-type" evidence="7">
    <location>
        <begin position="47"/>
        <end position="219"/>
    </location>
</feature>
<dbReference type="InterPro" id="IPR006094">
    <property type="entry name" value="Oxid_FAD_bind_N"/>
</dbReference>
<evidence type="ECO:0000256" key="1">
    <source>
        <dbReference type="ARBA" id="ARBA00005466"/>
    </source>
</evidence>
<dbReference type="InterPro" id="IPR016169">
    <property type="entry name" value="FAD-bd_PCMH_sub2"/>
</dbReference>
<dbReference type="PANTHER" id="PTHR13878:SF53">
    <property type="entry name" value="CYTOKININ DEHYDROGENASE 6"/>
    <property type="match status" value="1"/>
</dbReference>
<keyword evidence="6" id="KW-0472">Membrane</keyword>
<feature type="transmembrane region" description="Helical" evidence="6">
    <location>
        <begin position="195"/>
        <end position="216"/>
    </location>
</feature>
<keyword evidence="3" id="KW-0274">FAD</keyword>
<proteinExistence type="inferred from homology"/>